<dbReference type="Proteomes" id="UP000245609">
    <property type="component" value="Unassembled WGS sequence"/>
</dbReference>
<name>A0A2T9ZJI0_9FUNG</name>
<dbReference type="STRING" id="133381.A0A2T9ZJI0"/>
<dbReference type="EMBL" id="MBFS01000084">
    <property type="protein sequence ID" value="PVV04744.1"/>
    <property type="molecule type" value="Genomic_DNA"/>
</dbReference>
<feature type="region of interest" description="Disordered" evidence="1">
    <location>
        <begin position="461"/>
        <end position="481"/>
    </location>
</feature>
<feature type="compositionally biased region" description="Low complexity" evidence="1">
    <location>
        <begin position="135"/>
        <end position="154"/>
    </location>
</feature>
<dbReference type="SMART" id="SM00368">
    <property type="entry name" value="LRR_RI"/>
    <property type="match status" value="5"/>
</dbReference>
<evidence type="ECO:0008006" key="4">
    <source>
        <dbReference type="Google" id="ProtNLM"/>
    </source>
</evidence>
<feature type="region of interest" description="Disordered" evidence="1">
    <location>
        <begin position="618"/>
        <end position="641"/>
    </location>
</feature>
<feature type="compositionally biased region" description="Polar residues" evidence="1">
    <location>
        <begin position="70"/>
        <end position="86"/>
    </location>
</feature>
<evidence type="ECO:0000313" key="3">
    <source>
        <dbReference type="Proteomes" id="UP000245609"/>
    </source>
</evidence>
<proteinExistence type="predicted"/>
<feature type="compositionally biased region" description="Polar residues" evidence="1">
    <location>
        <begin position="107"/>
        <end position="127"/>
    </location>
</feature>
<evidence type="ECO:0000256" key="1">
    <source>
        <dbReference type="SAM" id="MobiDB-lite"/>
    </source>
</evidence>
<feature type="compositionally biased region" description="Polar residues" evidence="1">
    <location>
        <begin position="630"/>
        <end position="641"/>
    </location>
</feature>
<protein>
    <recommendedName>
        <fullName evidence="4">RNI-like protein</fullName>
    </recommendedName>
</protein>
<dbReference type="GO" id="GO:0005096">
    <property type="term" value="F:GTPase activator activity"/>
    <property type="evidence" value="ECO:0007669"/>
    <property type="project" value="InterPro"/>
</dbReference>
<evidence type="ECO:0000313" key="2">
    <source>
        <dbReference type="EMBL" id="PVV04744.1"/>
    </source>
</evidence>
<feature type="compositionally biased region" description="Low complexity" evidence="1">
    <location>
        <begin position="620"/>
        <end position="629"/>
    </location>
</feature>
<dbReference type="AlphaFoldDB" id="A0A2T9ZJI0"/>
<keyword evidence="3" id="KW-1185">Reference proteome</keyword>
<dbReference type="PANTHER" id="PTHR46761">
    <property type="entry name" value="RAN GTPASE-ACTIVATING PROTEIN 1"/>
    <property type="match status" value="1"/>
</dbReference>
<feature type="compositionally biased region" description="Basic residues" evidence="1">
    <location>
        <begin position="1"/>
        <end position="10"/>
    </location>
</feature>
<organism evidence="2 3">
    <name type="scientific">Smittium megazygosporum</name>
    <dbReference type="NCBI Taxonomy" id="133381"/>
    <lineage>
        <taxon>Eukaryota</taxon>
        <taxon>Fungi</taxon>
        <taxon>Fungi incertae sedis</taxon>
        <taxon>Zoopagomycota</taxon>
        <taxon>Kickxellomycotina</taxon>
        <taxon>Harpellomycetes</taxon>
        <taxon>Harpellales</taxon>
        <taxon>Legeriomycetaceae</taxon>
        <taxon>Smittium</taxon>
    </lineage>
</organism>
<feature type="compositionally biased region" description="Low complexity" evidence="1">
    <location>
        <begin position="161"/>
        <end position="171"/>
    </location>
</feature>
<dbReference type="PANTHER" id="PTHR46761:SF2">
    <property type="entry name" value="RAN GTPASE-ACTIVATING PROTEIN 1"/>
    <property type="match status" value="1"/>
</dbReference>
<accession>A0A2T9ZJI0</accession>
<dbReference type="OrthoDB" id="5597874at2759"/>
<comment type="caution">
    <text evidence="2">The sequence shown here is derived from an EMBL/GenBank/DDBJ whole genome shotgun (WGS) entry which is preliminary data.</text>
</comment>
<feature type="compositionally biased region" description="Low complexity" evidence="1">
    <location>
        <begin position="11"/>
        <end position="20"/>
    </location>
</feature>
<feature type="region of interest" description="Disordered" evidence="1">
    <location>
        <begin position="1"/>
        <end position="171"/>
    </location>
</feature>
<reference evidence="2 3" key="1">
    <citation type="journal article" date="2018" name="MBio">
        <title>Comparative Genomics Reveals the Core Gene Toolbox for the Fungus-Insect Symbiosis.</title>
        <authorList>
            <person name="Wang Y."/>
            <person name="Stata M."/>
            <person name="Wang W."/>
            <person name="Stajich J.E."/>
            <person name="White M.M."/>
            <person name="Moncalvo J.M."/>
        </authorList>
    </citation>
    <scope>NUCLEOTIDE SEQUENCE [LARGE SCALE GENOMIC DNA]</scope>
    <source>
        <strain evidence="2 3">SC-DP-2</strain>
    </source>
</reference>
<dbReference type="SUPFAM" id="SSF52047">
    <property type="entry name" value="RNI-like"/>
    <property type="match status" value="1"/>
</dbReference>
<sequence>MSNKVNHKTKPSSPYFSSSSPPLPEKPYMKNVLEHGSDPFPPSPIEKTSAFYSPPLRRNSKNKPEPLNIDKTQSSFRSLHISNSEQLESDSEVELGVDSYTSRDRSPATNSKYSNRSASLSPTQTHNSKYKKESSFGIQSSSSTSSCSTSASPPSKHRPSSLDLSPLPSSSPVKQIRRVRFVRPQTFISYDSEDGTVVETDIDISEKKQSKITKFLSSSWSLKRASTAYTSASPDISSNNRSINFLLSSYKKSCLDFEEQQHPSIIAILKAASKNNELLTSIKISNQKTLTKNIYAFAELLELSKDLNSLELVDCQLDDHFTKVISISLVGLDKLRSINLANNSDITHTGLNYLALAVPELKSLRSLNFSGLHLDLEAARSISEAISLISLRDLESGNDRSISLHLDNCTFSLQSLEKILSSVKSSSVRKLFLRKNKFGKPHVSSIKRLLKHSIQGSRSDFSSIASHESSPPDLPNLPKETSDSIYADEKASIISPISSSSHIRVLDLSDNSFGDSISELSRALKYNTNLKALFLRRCNISPTNLVGFVKGVLEGSSLSSLDLSKNHLFGKNSKKELLSITSLISYSNIEFLSLEDCGINELVAIQIAGAISNSKEMIAEQETQQQKQQPSASEFSPVSLNESEPSSLSMFLSTRLPQKSISSIKHLSLANNNCVTKRSLHAFIKAAEKNQGIENIKLSVHIGNEEHRALEMRLSSICSRNTTANIQCSQQKSLAFSK</sequence>
<gene>
    <name evidence="2" type="ORF">BB560_000744</name>
</gene>
<dbReference type="InterPro" id="IPR032675">
    <property type="entry name" value="LRR_dom_sf"/>
</dbReference>
<dbReference type="Gene3D" id="3.80.10.10">
    <property type="entry name" value="Ribonuclease Inhibitor"/>
    <property type="match status" value="2"/>
</dbReference>
<dbReference type="InterPro" id="IPR045203">
    <property type="entry name" value="RanGAP1/2"/>
</dbReference>